<feature type="coiled-coil region" evidence="1">
    <location>
        <begin position="62"/>
        <end position="101"/>
    </location>
</feature>
<dbReference type="EMBL" id="KK114066">
    <property type="protein sequence ID" value="KFM61651.1"/>
    <property type="molecule type" value="Genomic_DNA"/>
</dbReference>
<evidence type="ECO:0000256" key="1">
    <source>
        <dbReference type="SAM" id="Coils"/>
    </source>
</evidence>
<feature type="non-terminal residue" evidence="2">
    <location>
        <position position="266"/>
    </location>
</feature>
<protein>
    <submittedName>
        <fullName evidence="2">Uncharacterized protein</fullName>
    </submittedName>
</protein>
<evidence type="ECO:0000313" key="2">
    <source>
        <dbReference type="EMBL" id="KFM61651.1"/>
    </source>
</evidence>
<sequence length="266" mass="30587">MNGQPGCLKTKVTKLEHALRDFVENEESEIFLEVKLHSVSGIKRSLEELKLRYSNLSVEVSIVEACETIEELEGNLDKMEEENTLEEAKELQSELVQMLRLGGMELHKWVSNHHELLRDISTKEYSFESKESAMKTLGMFWKPKGDHFIFKTAVNNQDSFTKRQPVTISHLELFGTLLPCRLMSKVITALQLSIDDVYLWCDSTILPEWINTPAYKLKTFVSNNRIADIQTLTKQFKWCHVASKENPADIISRLADTSELLANPLW</sequence>
<dbReference type="Pfam" id="PF05380">
    <property type="entry name" value="Peptidase_A17"/>
    <property type="match status" value="1"/>
</dbReference>
<dbReference type="AlphaFoldDB" id="A0A087T962"/>
<dbReference type="Proteomes" id="UP000054359">
    <property type="component" value="Unassembled WGS sequence"/>
</dbReference>
<keyword evidence="1" id="KW-0175">Coiled coil</keyword>
<dbReference type="OrthoDB" id="6434562at2759"/>
<evidence type="ECO:0000313" key="3">
    <source>
        <dbReference type="Proteomes" id="UP000054359"/>
    </source>
</evidence>
<keyword evidence="3" id="KW-1185">Reference proteome</keyword>
<name>A0A087T962_STEMI</name>
<dbReference type="PANTHER" id="PTHR47331">
    <property type="entry name" value="PHD-TYPE DOMAIN-CONTAINING PROTEIN"/>
    <property type="match status" value="1"/>
</dbReference>
<proteinExistence type="predicted"/>
<gene>
    <name evidence="2" type="ORF">X975_10071</name>
</gene>
<organism evidence="2 3">
    <name type="scientific">Stegodyphus mimosarum</name>
    <name type="common">African social velvet spider</name>
    <dbReference type="NCBI Taxonomy" id="407821"/>
    <lineage>
        <taxon>Eukaryota</taxon>
        <taxon>Metazoa</taxon>
        <taxon>Ecdysozoa</taxon>
        <taxon>Arthropoda</taxon>
        <taxon>Chelicerata</taxon>
        <taxon>Arachnida</taxon>
        <taxon>Araneae</taxon>
        <taxon>Araneomorphae</taxon>
        <taxon>Entelegynae</taxon>
        <taxon>Eresoidea</taxon>
        <taxon>Eresidae</taxon>
        <taxon>Stegodyphus</taxon>
    </lineage>
</organism>
<dbReference type="InterPro" id="IPR008042">
    <property type="entry name" value="Retrotrans_Pao"/>
</dbReference>
<accession>A0A087T962</accession>
<reference evidence="2 3" key="1">
    <citation type="submission" date="2013-11" db="EMBL/GenBank/DDBJ databases">
        <title>Genome sequencing of Stegodyphus mimosarum.</title>
        <authorList>
            <person name="Bechsgaard J."/>
        </authorList>
    </citation>
    <scope>NUCLEOTIDE SEQUENCE [LARGE SCALE GENOMIC DNA]</scope>
</reference>